<dbReference type="RefSeq" id="WP_099591605.1">
    <property type="nucleotide sequence ID" value="NZ_MDGM01000007.1"/>
</dbReference>
<gene>
    <name evidence="3" type="ORF">BFP76_12750</name>
</gene>
<sequence>MTNAPDYGRAFAAWRKASETSWRDYTRHDFVNGLGDGTLPRANFIHYLIQDYVYLIHYSRAWALGVVKAETLDEMQLCSATVDALVNGEMQLHVQTCARDGISEAQLFSAAEEPENMAYTRYVLEAGFSGGFLDLMAALAPCVWGYGEIGAILANEGSSETYRKWIDTYAGDDYQTACVNVGKLLDQALIARLGDDFENSPSWPALCKKFETATRLEIGFWDMGMRGA</sequence>
<dbReference type="PANTHER" id="PTHR43198">
    <property type="entry name" value="BIFUNCTIONAL TH2 PROTEIN"/>
    <property type="match status" value="1"/>
</dbReference>
<evidence type="ECO:0000259" key="2">
    <source>
        <dbReference type="Pfam" id="PF03070"/>
    </source>
</evidence>
<dbReference type="GO" id="GO:0005829">
    <property type="term" value="C:cytosol"/>
    <property type="evidence" value="ECO:0007669"/>
    <property type="project" value="TreeGrafter"/>
</dbReference>
<keyword evidence="1" id="KW-0378">Hydrolase</keyword>
<dbReference type="GO" id="GO:0009228">
    <property type="term" value="P:thiamine biosynthetic process"/>
    <property type="evidence" value="ECO:0007669"/>
    <property type="project" value="UniProtKB-KW"/>
</dbReference>
<dbReference type="AlphaFoldDB" id="A0A2G5K8X2"/>
<dbReference type="EMBL" id="MDGM01000007">
    <property type="protein sequence ID" value="PIB25865.1"/>
    <property type="molecule type" value="Genomic_DNA"/>
</dbReference>
<dbReference type="Pfam" id="PF03070">
    <property type="entry name" value="TENA_THI-4"/>
    <property type="match status" value="1"/>
</dbReference>
<comment type="catalytic activity">
    <reaction evidence="1">
        <text>thiamine + H2O = 5-(2-hydroxyethyl)-4-methylthiazole + 4-amino-5-hydroxymethyl-2-methylpyrimidine + H(+)</text>
        <dbReference type="Rhea" id="RHEA:17509"/>
        <dbReference type="ChEBI" id="CHEBI:15377"/>
        <dbReference type="ChEBI" id="CHEBI:15378"/>
        <dbReference type="ChEBI" id="CHEBI:16892"/>
        <dbReference type="ChEBI" id="CHEBI:17957"/>
        <dbReference type="ChEBI" id="CHEBI:18385"/>
        <dbReference type="EC" id="3.5.99.2"/>
    </reaction>
</comment>
<keyword evidence="4" id="KW-1185">Reference proteome</keyword>
<dbReference type="OrthoDB" id="34166at2"/>
<dbReference type="UniPathway" id="UPA00060"/>
<evidence type="ECO:0000256" key="1">
    <source>
        <dbReference type="RuleBase" id="RU363093"/>
    </source>
</evidence>
<comment type="caution">
    <text evidence="3">The sequence shown here is derived from an EMBL/GenBank/DDBJ whole genome shotgun (WGS) entry which is preliminary data.</text>
</comment>
<protein>
    <recommendedName>
        <fullName evidence="1">Aminopyrimidine aminohydrolase</fullName>
        <ecNumber evidence="1">3.5.99.2</ecNumber>
    </recommendedName>
</protein>
<dbReference type="EC" id="3.5.99.2" evidence="1"/>
<dbReference type="GO" id="GO:0050334">
    <property type="term" value="F:thiaminase activity"/>
    <property type="evidence" value="ECO:0007669"/>
    <property type="project" value="UniProtKB-EC"/>
</dbReference>
<reference evidence="3 4" key="1">
    <citation type="submission" date="2016-08" db="EMBL/GenBank/DDBJ databases">
        <title>Draft genome of Amylibacter sp. strain 4G11.</title>
        <authorList>
            <person name="Wong S.-K."/>
            <person name="Hamasaki K."/>
            <person name="Yoshizawa S."/>
        </authorList>
    </citation>
    <scope>NUCLEOTIDE SEQUENCE [LARGE SCALE GENOMIC DNA]</scope>
    <source>
        <strain evidence="3 4">4G11</strain>
    </source>
</reference>
<dbReference type="PANTHER" id="PTHR43198:SF2">
    <property type="entry name" value="SI:CH1073-67J19.1-RELATED"/>
    <property type="match status" value="1"/>
</dbReference>
<dbReference type="NCBIfam" id="TIGR04306">
    <property type="entry name" value="salvage_TenA"/>
    <property type="match status" value="1"/>
</dbReference>
<dbReference type="InterPro" id="IPR050967">
    <property type="entry name" value="Thiamine_Salvage_TenA"/>
</dbReference>
<dbReference type="Proteomes" id="UP000231516">
    <property type="component" value="Unassembled WGS sequence"/>
</dbReference>
<feature type="domain" description="Thiaminase-2/PQQC" evidence="2">
    <location>
        <begin position="19"/>
        <end position="226"/>
    </location>
</feature>
<keyword evidence="1" id="KW-0784">Thiamine biosynthesis</keyword>
<name>A0A2G5K8X2_9RHOB</name>
<comment type="similarity">
    <text evidence="1">Belongs to the TenA family.</text>
</comment>
<accession>A0A2G5K8X2</accession>
<dbReference type="SUPFAM" id="SSF48613">
    <property type="entry name" value="Heme oxygenase-like"/>
    <property type="match status" value="1"/>
</dbReference>
<evidence type="ECO:0000313" key="3">
    <source>
        <dbReference type="EMBL" id="PIB25865.1"/>
    </source>
</evidence>
<dbReference type="CDD" id="cd19367">
    <property type="entry name" value="TenA_C_ScTHI20-like"/>
    <property type="match status" value="1"/>
</dbReference>
<dbReference type="InterPro" id="IPR016084">
    <property type="entry name" value="Haem_Oase-like_multi-hlx"/>
</dbReference>
<organism evidence="3 4">
    <name type="scientific">Paramylibacter kogurei</name>
    <dbReference type="NCBI Taxonomy" id="1889778"/>
    <lineage>
        <taxon>Bacteria</taxon>
        <taxon>Pseudomonadati</taxon>
        <taxon>Pseudomonadota</taxon>
        <taxon>Alphaproteobacteria</taxon>
        <taxon>Rhodobacterales</taxon>
        <taxon>Paracoccaceae</taxon>
        <taxon>Paramylibacter</taxon>
    </lineage>
</organism>
<dbReference type="GO" id="GO:0009229">
    <property type="term" value="P:thiamine diphosphate biosynthetic process"/>
    <property type="evidence" value="ECO:0007669"/>
    <property type="project" value="UniProtKB-UniPathway"/>
</dbReference>
<dbReference type="Gene3D" id="1.20.910.10">
    <property type="entry name" value="Heme oxygenase-like"/>
    <property type="match status" value="1"/>
</dbReference>
<dbReference type="InterPro" id="IPR027574">
    <property type="entry name" value="Thiaminase_II"/>
</dbReference>
<evidence type="ECO:0000313" key="4">
    <source>
        <dbReference type="Proteomes" id="UP000231516"/>
    </source>
</evidence>
<comment type="function">
    <text evidence="1">Catalyzes an amino-pyrimidine hydrolysis reaction at the C5' of the pyrimidine moiety of thiamine compounds, a reaction that is part of a thiamine salvage pathway.</text>
</comment>
<comment type="catalytic activity">
    <reaction evidence="1">
        <text>4-amino-5-aminomethyl-2-methylpyrimidine + H2O = 4-amino-5-hydroxymethyl-2-methylpyrimidine + NH4(+)</text>
        <dbReference type="Rhea" id="RHEA:31799"/>
        <dbReference type="ChEBI" id="CHEBI:15377"/>
        <dbReference type="ChEBI" id="CHEBI:16892"/>
        <dbReference type="ChEBI" id="CHEBI:28938"/>
        <dbReference type="ChEBI" id="CHEBI:63416"/>
        <dbReference type="EC" id="3.5.99.2"/>
    </reaction>
</comment>
<comment type="pathway">
    <text evidence="1">Cofactor biosynthesis; thiamine diphosphate biosynthesis.</text>
</comment>
<dbReference type="InterPro" id="IPR004305">
    <property type="entry name" value="Thiaminase-2/PQQC"/>
</dbReference>
<proteinExistence type="inferred from homology"/>